<dbReference type="GO" id="GO:0141221">
    <property type="term" value="F:histone deacetylase activity, hydrolytic mechanism"/>
    <property type="evidence" value="ECO:0007669"/>
    <property type="project" value="UniProtKB-EC"/>
</dbReference>
<proteinExistence type="inferred from homology"/>
<keyword evidence="8" id="KW-0804">Transcription</keyword>
<evidence type="ECO:0000256" key="1">
    <source>
        <dbReference type="ARBA" id="ARBA00004123"/>
    </source>
</evidence>
<name>A0A674JVW0_9SAUR</name>
<dbReference type="GO" id="GO:0005634">
    <property type="term" value="C:nucleus"/>
    <property type="evidence" value="ECO:0007669"/>
    <property type="project" value="UniProtKB-SubCell"/>
</dbReference>
<evidence type="ECO:0000256" key="3">
    <source>
        <dbReference type="ARBA" id="ARBA00012111"/>
    </source>
</evidence>
<comment type="similarity">
    <text evidence="2">Belongs to the histone deacetylase family. HD type 2 subfamily.</text>
</comment>
<feature type="compositionally biased region" description="Basic and acidic residues" evidence="10">
    <location>
        <begin position="123"/>
        <end position="137"/>
    </location>
</feature>
<feature type="compositionally biased region" description="Basic and acidic residues" evidence="10">
    <location>
        <begin position="186"/>
        <end position="199"/>
    </location>
</feature>
<sequence>MHMCTFPGGTGQAGANPVLQVGGCAGPRESGPRVSQHQGRRLSWDEGVWGLAEKNPGAKGWCLTVLLLPCRSLEPLDTEGPAPPVLSPFLPQVPSSSIDPPEHFPLRKTASEPNLKVRYKPKKSVDRRKNPLTRKESAPPSLKRRPAEAIDSSPSSSSTPVSGCSSPNDSLPAEHGVPASGPSMAHEVRSLQTCRREPGAQDVLPWVGSLGHAVPRESMG</sequence>
<keyword evidence="5" id="KW-0378">Hydrolase</keyword>
<evidence type="ECO:0000256" key="8">
    <source>
        <dbReference type="ARBA" id="ARBA00023163"/>
    </source>
</evidence>
<dbReference type="PANTHER" id="PTHR45364:SF11">
    <property type="entry name" value="HISTONE DEACETYLASE 9"/>
    <property type="match status" value="1"/>
</dbReference>
<evidence type="ECO:0000256" key="9">
    <source>
        <dbReference type="ARBA" id="ARBA00023242"/>
    </source>
</evidence>
<evidence type="ECO:0000256" key="2">
    <source>
        <dbReference type="ARBA" id="ARBA00007738"/>
    </source>
</evidence>
<evidence type="ECO:0000256" key="10">
    <source>
        <dbReference type="SAM" id="MobiDB-lite"/>
    </source>
</evidence>
<evidence type="ECO:0000256" key="7">
    <source>
        <dbReference type="ARBA" id="ARBA00023015"/>
    </source>
</evidence>
<organism evidence="11 12">
    <name type="scientific">Terrapene triunguis</name>
    <name type="common">Three-toed box turtle</name>
    <dbReference type="NCBI Taxonomy" id="2587831"/>
    <lineage>
        <taxon>Eukaryota</taxon>
        <taxon>Metazoa</taxon>
        <taxon>Chordata</taxon>
        <taxon>Craniata</taxon>
        <taxon>Vertebrata</taxon>
        <taxon>Euteleostomi</taxon>
        <taxon>Archelosauria</taxon>
        <taxon>Testudinata</taxon>
        <taxon>Testudines</taxon>
        <taxon>Cryptodira</taxon>
        <taxon>Durocryptodira</taxon>
        <taxon>Testudinoidea</taxon>
        <taxon>Emydidae</taxon>
        <taxon>Terrapene</taxon>
    </lineage>
</organism>
<evidence type="ECO:0000313" key="11">
    <source>
        <dbReference type="Ensembl" id="ENSTMTP00000024778.1"/>
    </source>
</evidence>
<protein>
    <recommendedName>
        <fullName evidence="3">histone deacetylase</fullName>
        <ecNumber evidence="3">3.5.1.98</ecNumber>
    </recommendedName>
</protein>
<evidence type="ECO:0000256" key="5">
    <source>
        <dbReference type="ARBA" id="ARBA00022801"/>
    </source>
</evidence>
<keyword evidence="7" id="KW-0805">Transcription regulation</keyword>
<dbReference type="AlphaFoldDB" id="A0A674JVW0"/>
<evidence type="ECO:0000256" key="6">
    <source>
        <dbReference type="ARBA" id="ARBA00022853"/>
    </source>
</evidence>
<reference evidence="11" key="1">
    <citation type="submission" date="2025-08" db="UniProtKB">
        <authorList>
            <consortium name="Ensembl"/>
        </authorList>
    </citation>
    <scope>IDENTIFICATION</scope>
</reference>
<dbReference type="PANTHER" id="PTHR45364">
    <property type="entry name" value="HISTONE DEACETYLASE 9-RELATED"/>
    <property type="match status" value="1"/>
</dbReference>
<keyword evidence="6" id="KW-0156">Chromatin regulator</keyword>
<comment type="subcellular location">
    <subcellularLocation>
        <location evidence="1">Nucleus</location>
    </subcellularLocation>
</comment>
<keyword evidence="9" id="KW-0539">Nucleus</keyword>
<dbReference type="Proteomes" id="UP000472274">
    <property type="component" value="Unplaced"/>
</dbReference>
<keyword evidence="4" id="KW-0678">Repressor</keyword>
<evidence type="ECO:0000256" key="4">
    <source>
        <dbReference type="ARBA" id="ARBA00022491"/>
    </source>
</evidence>
<dbReference type="EC" id="3.5.1.98" evidence="3"/>
<feature type="region of interest" description="Disordered" evidence="10">
    <location>
        <begin position="83"/>
        <end position="220"/>
    </location>
</feature>
<evidence type="ECO:0000313" key="12">
    <source>
        <dbReference type="Proteomes" id="UP000472274"/>
    </source>
</evidence>
<reference evidence="11" key="2">
    <citation type="submission" date="2025-09" db="UniProtKB">
        <authorList>
            <consortium name="Ensembl"/>
        </authorList>
    </citation>
    <scope>IDENTIFICATION</scope>
</reference>
<keyword evidence="12" id="KW-1185">Reference proteome</keyword>
<dbReference type="InParanoid" id="A0A674JVW0"/>
<feature type="compositionally biased region" description="Low complexity" evidence="10">
    <location>
        <begin position="152"/>
        <end position="167"/>
    </location>
</feature>
<accession>A0A674JVW0</accession>
<dbReference type="Ensembl" id="ENSTMTT00000025657.1">
    <property type="protein sequence ID" value="ENSTMTP00000024778.1"/>
    <property type="gene ID" value="ENSTMTG00000018060.1"/>
</dbReference>